<dbReference type="InterPro" id="IPR017853">
    <property type="entry name" value="GH"/>
</dbReference>
<dbReference type="InParanoid" id="A0A0C2ZKW3"/>
<gene>
    <name evidence="3" type="ORF">SCLCIDRAFT_1215274</name>
</gene>
<dbReference type="PANTHER" id="PTHR36183">
    <property type="entry name" value="BETA-GLUCURONIDASE"/>
    <property type="match status" value="1"/>
</dbReference>
<protein>
    <submittedName>
        <fullName evidence="3">Glycoside hydrolase family 79 protein</fullName>
    </submittedName>
</protein>
<feature type="domain" description="Beta-glucuronidase C-terminal" evidence="2">
    <location>
        <begin position="422"/>
        <end position="521"/>
    </location>
</feature>
<dbReference type="PANTHER" id="PTHR36183:SF2">
    <property type="entry name" value="BETA-GLUCURONIDASE C-TERMINAL DOMAIN-CONTAINING PROTEIN"/>
    <property type="match status" value="1"/>
</dbReference>
<evidence type="ECO:0000256" key="1">
    <source>
        <dbReference type="SAM" id="Phobius"/>
    </source>
</evidence>
<reference evidence="3 4" key="1">
    <citation type="submission" date="2014-04" db="EMBL/GenBank/DDBJ databases">
        <authorList>
            <consortium name="DOE Joint Genome Institute"/>
            <person name="Kuo A."/>
            <person name="Kohler A."/>
            <person name="Nagy L.G."/>
            <person name="Floudas D."/>
            <person name="Copeland A."/>
            <person name="Barry K.W."/>
            <person name="Cichocki N."/>
            <person name="Veneault-Fourrey C."/>
            <person name="LaButti K."/>
            <person name="Lindquist E.A."/>
            <person name="Lipzen A."/>
            <person name="Lundell T."/>
            <person name="Morin E."/>
            <person name="Murat C."/>
            <person name="Sun H."/>
            <person name="Tunlid A."/>
            <person name="Henrissat B."/>
            <person name="Grigoriev I.V."/>
            <person name="Hibbett D.S."/>
            <person name="Martin F."/>
            <person name="Nordberg H.P."/>
            <person name="Cantor M.N."/>
            <person name="Hua S.X."/>
        </authorList>
    </citation>
    <scope>NUCLEOTIDE SEQUENCE [LARGE SCALE GENOMIC DNA]</scope>
    <source>
        <strain evidence="3 4">Foug A</strain>
    </source>
</reference>
<dbReference type="HOGENOM" id="CLU_023945_1_0_1"/>
<sequence>MARPRSLPCPTFGSSFLSLNLICIFIVTLLSKSGHASSGPVTVTLPPTADPSNVVQDNFLGISFELSPFDTLWGKTPQDMPKAMQNYLSNLRSRIKSPFRIRVGGNSMDSAVYVANQAQMIIITDPNADPDDIPVDFGPVLFDVLNAMSNAVGEMQFVIGLSMRTANDTNAIELASDTRKKLGKRLDSMLMGNEPDLYNSHHIRPGYTIQDYVNDVSRVLGDLRTSPYGNLAPDTIIGGPTVCCDWQLSDLLSAGFSTDPFKYYTLQHYAKSICNGPDASNQNITYFTSHTNIPKYTQTQAQGVEMAHDANVPVIMTEYNTVSCGGSNISDTFAATLWAVDAGMNFASSGMSGVYIHTREYGIRYNLFDPPSPQSSTGSDWRTGSPYYAALFLSETFMQNGSVVVDLNVDNSINDPAATVAGYALYDQSGQERKRLVLINYYRGDNTALESGARDFTIEGGVASRVGVRTLAAPNIAERTNINWAGQTVGQNGILGGVQTTLYLDCRTGCNITVPGPGAALVLLDDVQQFYCPGVAPLL</sequence>
<dbReference type="InterPro" id="IPR031728">
    <property type="entry name" value="GlcAase_C"/>
</dbReference>
<proteinExistence type="predicted"/>
<accession>A0A0C2ZKW3</accession>
<dbReference type="Gene3D" id="3.20.20.80">
    <property type="entry name" value="Glycosidases"/>
    <property type="match status" value="1"/>
</dbReference>
<dbReference type="OrthoDB" id="2796951at2759"/>
<dbReference type="EMBL" id="KN822044">
    <property type="protein sequence ID" value="KIM62218.1"/>
    <property type="molecule type" value="Genomic_DNA"/>
</dbReference>
<keyword evidence="1" id="KW-0812">Transmembrane</keyword>
<feature type="transmembrane region" description="Helical" evidence="1">
    <location>
        <begin position="12"/>
        <end position="30"/>
    </location>
</feature>
<evidence type="ECO:0000313" key="3">
    <source>
        <dbReference type="EMBL" id="KIM62218.1"/>
    </source>
</evidence>
<dbReference type="GO" id="GO:0016787">
    <property type="term" value="F:hydrolase activity"/>
    <property type="evidence" value="ECO:0007669"/>
    <property type="project" value="UniProtKB-KW"/>
</dbReference>
<dbReference type="Pfam" id="PF16862">
    <property type="entry name" value="Glyco_hydro_79C"/>
    <property type="match status" value="1"/>
</dbReference>
<dbReference type="AlphaFoldDB" id="A0A0C2ZKW3"/>
<keyword evidence="4" id="KW-1185">Reference proteome</keyword>
<dbReference type="Proteomes" id="UP000053989">
    <property type="component" value="Unassembled WGS sequence"/>
</dbReference>
<evidence type="ECO:0000259" key="2">
    <source>
        <dbReference type="Pfam" id="PF16862"/>
    </source>
</evidence>
<keyword evidence="3" id="KW-0378">Hydrolase</keyword>
<keyword evidence="1" id="KW-0472">Membrane</keyword>
<dbReference type="InterPro" id="IPR052974">
    <property type="entry name" value="GH79_Enzymes"/>
</dbReference>
<organism evidence="3 4">
    <name type="scientific">Scleroderma citrinum Foug A</name>
    <dbReference type="NCBI Taxonomy" id="1036808"/>
    <lineage>
        <taxon>Eukaryota</taxon>
        <taxon>Fungi</taxon>
        <taxon>Dikarya</taxon>
        <taxon>Basidiomycota</taxon>
        <taxon>Agaricomycotina</taxon>
        <taxon>Agaricomycetes</taxon>
        <taxon>Agaricomycetidae</taxon>
        <taxon>Boletales</taxon>
        <taxon>Sclerodermatineae</taxon>
        <taxon>Sclerodermataceae</taxon>
        <taxon>Scleroderma</taxon>
    </lineage>
</organism>
<dbReference type="InterPro" id="IPR013780">
    <property type="entry name" value="Glyco_hydro_b"/>
</dbReference>
<name>A0A0C2ZKW3_9AGAM</name>
<dbReference type="SUPFAM" id="SSF51445">
    <property type="entry name" value="(Trans)glycosidases"/>
    <property type="match status" value="1"/>
</dbReference>
<reference evidence="4" key="2">
    <citation type="submission" date="2015-01" db="EMBL/GenBank/DDBJ databases">
        <title>Evolutionary Origins and Diversification of the Mycorrhizal Mutualists.</title>
        <authorList>
            <consortium name="DOE Joint Genome Institute"/>
            <consortium name="Mycorrhizal Genomics Consortium"/>
            <person name="Kohler A."/>
            <person name="Kuo A."/>
            <person name="Nagy L.G."/>
            <person name="Floudas D."/>
            <person name="Copeland A."/>
            <person name="Barry K.W."/>
            <person name="Cichocki N."/>
            <person name="Veneault-Fourrey C."/>
            <person name="LaButti K."/>
            <person name="Lindquist E.A."/>
            <person name="Lipzen A."/>
            <person name="Lundell T."/>
            <person name="Morin E."/>
            <person name="Murat C."/>
            <person name="Riley R."/>
            <person name="Ohm R."/>
            <person name="Sun H."/>
            <person name="Tunlid A."/>
            <person name="Henrissat B."/>
            <person name="Grigoriev I.V."/>
            <person name="Hibbett D.S."/>
            <person name="Martin F."/>
        </authorList>
    </citation>
    <scope>NUCLEOTIDE SEQUENCE [LARGE SCALE GENOMIC DNA]</scope>
    <source>
        <strain evidence="4">Foug A</strain>
    </source>
</reference>
<keyword evidence="1" id="KW-1133">Transmembrane helix</keyword>
<dbReference type="Gene3D" id="2.60.40.1180">
    <property type="entry name" value="Golgi alpha-mannosidase II"/>
    <property type="match status" value="1"/>
</dbReference>
<evidence type="ECO:0000313" key="4">
    <source>
        <dbReference type="Proteomes" id="UP000053989"/>
    </source>
</evidence>
<dbReference type="STRING" id="1036808.A0A0C2ZKW3"/>